<keyword evidence="3" id="KW-1185">Reference proteome</keyword>
<dbReference type="VEuPathDB" id="FungiDB:GGTG_04552"/>
<dbReference type="EnsemblFungi" id="EJT79468">
    <property type="protein sequence ID" value="EJT79468"/>
    <property type="gene ID" value="GGTG_04552"/>
</dbReference>
<dbReference type="Proteomes" id="UP000006039">
    <property type="component" value="Unassembled WGS sequence"/>
</dbReference>
<reference evidence="2" key="4">
    <citation type="journal article" date="2015" name="G3 (Bethesda)">
        <title>Genome sequences of three phytopathogenic species of the Magnaporthaceae family of fungi.</title>
        <authorList>
            <person name="Okagaki L.H."/>
            <person name="Nunes C.C."/>
            <person name="Sailsbery J."/>
            <person name="Clay B."/>
            <person name="Brown D."/>
            <person name="John T."/>
            <person name="Oh Y."/>
            <person name="Young N."/>
            <person name="Fitzgerald M."/>
            <person name="Haas B.J."/>
            <person name="Zeng Q."/>
            <person name="Young S."/>
            <person name="Adiconis X."/>
            <person name="Fan L."/>
            <person name="Levin J.Z."/>
            <person name="Mitchell T.K."/>
            <person name="Okubara P.A."/>
            <person name="Farman M.L."/>
            <person name="Kohn L.M."/>
            <person name="Birren B."/>
            <person name="Ma L.-J."/>
            <person name="Dean R.A."/>
        </authorList>
    </citation>
    <scope>NUCLEOTIDE SEQUENCE</scope>
    <source>
        <strain evidence="2">R3-111a-1</strain>
    </source>
</reference>
<gene>
    <name evidence="2" type="primary">20345010</name>
    <name evidence="1" type="ORF">GGTG_04552</name>
</gene>
<dbReference type="GeneID" id="20345010"/>
<accession>J3NTF3</accession>
<reference evidence="1" key="3">
    <citation type="submission" date="2010-09" db="EMBL/GenBank/DDBJ databases">
        <title>Annotation of Gaeumannomyces graminis var. tritici R3-111a-1.</title>
        <authorList>
            <consortium name="The Broad Institute Genome Sequencing Platform"/>
            <person name="Ma L.-J."/>
            <person name="Dead R."/>
            <person name="Young S.K."/>
            <person name="Zeng Q."/>
            <person name="Gargeya S."/>
            <person name="Fitzgerald M."/>
            <person name="Haas B."/>
            <person name="Abouelleil A."/>
            <person name="Alvarado L."/>
            <person name="Arachchi H.M."/>
            <person name="Berlin A."/>
            <person name="Brown A."/>
            <person name="Chapman S.B."/>
            <person name="Chen Z."/>
            <person name="Dunbar C."/>
            <person name="Freedman E."/>
            <person name="Gearin G."/>
            <person name="Gellesch M."/>
            <person name="Goldberg J."/>
            <person name="Griggs A."/>
            <person name="Gujja S."/>
            <person name="Heiman D."/>
            <person name="Howarth C."/>
            <person name="Larson L."/>
            <person name="Lui A."/>
            <person name="MacDonald P.J.P."/>
            <person name="Mehta T."/>
            <person name="Montmayeur A."/>
            <person name="Murphy C."/>
            <person name="Neiman D."/>
            <person name="Pearson M."/>
            <person name="Priest M."/>
            <person name="Roberts A."/>
            <person name="Saif S."/>
            <person name="Shea T."/>
            <person name="Shenoy N."/>
            <person name="Sisk P."/>
            <person name="Stolte C."/>
            <person name="Sykes S."/>
            <person name="Yandava C."/>
            <person name="Wortman J."/>
            <person name="Nusbaum C."/>
            <person name="Birren B."/>
        </authorList>
    </citation>
    <scope>NUCLEOTIDE SEQUENCE</scope>
    <source>
        <strain evidence="1">R3-111a-1</strain>
    </source>
</reference>
<dbReference type="RefSeq" id="XP_009220613.1">
    <property type="nucleotide sequence ID" value="XM_009222349.1"/>
</dbReference>
<reference evidence="2" key="5">
    <citation type="submission" date="2018-04" db="UniProtKB">
        <authorList>
            <consortium name="EnsemblFungi"/>
        </authorList>
    </citation>
    <scope>IDENTIFICATION</scope>
    <source>
        <strain evidence="2">R3-111a-1</strain>
    </source>
</reference>
<dbReference type="HOGENOM" id="CLU_778548_0_0_1"/>
<dbReference type="AlphaFoldDB" id="J3NTF3"/>
<evidence type="ECO:0008006" key="4">
    <source>
        <dbReference type="Google" id="ProtNLM"/>
    </source>
</evidence>
<evidence type="ECO:0000313" key="3">
    <source>
        <dbReference type="Proteomes" id="UP000006039"/>
    </source>
</evidence>
<evidence type="ECO:0000313" key="2">
    <source>
        <dbReference type="EnsemblFungi" id="EJT79468"/>
    </source>
</evidence>
<organism evidence="1">
    <name type="scientific">Gaeumannomyces tritici (strain R3-111a-1)</name>
    <name type="common">Wheat and barley take-all root rot fungus</name>
    <name type="synonym">Gaeumannomyces graminis var. tritici</name>
    <dbReference type="NCBI Taxonomy" id="644352"/>
    <lineage>
        <taxon>Eukaryota</taxon>
        <taxon>Fungi</taxon>
        <taxon>Dikarya</taxon>
        <taxon>Ascomycota</taxon>
        <taxon>Pezizomycotina</taxon>
        <taxon>Sordariomycetes</taxon>
        <taxon>Sordariomycetidae</taxon>
        <taxon>Magnaporthales</taxon>
        <taxon>Magnaporthaceae</taxon>
        <taxon>Gaeumannomyces</taxon>
    </lineage>
</organism>
<sequence>MSHEAASPPFRLLSLAPELQLHILSWLEYDAPSILSVRLVNRQISTISEGFFAKTFLWSLTVNPFTDDLYRLHRVADHEHFRHHVGALEIQPFRHPDDPLPKRLRKKVIPGWAKVANGFEVDHTSPTAQDFLHCLSRLPNCVSFSIRDIDEWGRVVEDDEIPRLAPPTDCLALLIRAAAAPAQPVRIRSLRVIMSGIPEDGCVRPQHLPIELVRSGAFRQNLATNLRTLHLSPFFRHPLSSWEDGSHSEDSYFKAFMLIVSAAENLESLVLGGFHERTGRLVRELANMSTFPSRLRHFVLTGGVYHDPEDKRVSTSDLIKVLKRAGAGGVYATARWPDTRLCNPLRQKGARCPPTG</sequence>
<dbReference type="EMBL" id="GL385396">
    <property type="protein sequence ID" value="EJT79468.1"/>
    <property type="molecule type" value="Genomic_DNA"/>
</dbReference>
<reference evidence="3" key="1">
    <citation type="submission" date="2010-07" db="EMBL/GenBank/DDBJ databases">
        <title>The genome sequence of Gaeumannomyces graminis var. tritici strain R3-111a-1.</title>
        <authorList>
            <consortium name="The Broad Institute Genome Sequencing Platform"/>
            <person name="Ma L.-J."/>
            <person name="Dead R."/>
            <person name="Young S."/>
            <person name="Zeng Q."/>
            <person name="Koehrsen M."/>
            <person name="Alvarado L."/>
            <person name="Berlin A."/>
            <person name="Chapman S.B."/>
            <person name="Chen Z."/>
            <person name="Freedman E."/>
            <person name="Gellesch M."/>
            <person name="Goldberg J."/>
            <person name="Griggs A."/>
            <person name="Gujja S."/>
            <person name="Heilman E.R."/>
            <person name="Heiman D."/>
            <person name="Hepburn T."/>
            <person name="Howarth C."/>
            <person name="Jen D."/>
            <person name="Larson L."/>
            <person name="Mehta T."/>
            <person name="Neiman D."/>
            <person name="Pearson M."/>
            <person name="Roberts A."/>
            <person name="Saif S."/>
            <person name="Shea T."/>
            <person name="Shenoy N."/>
            <person name="Sisk P."/>
            <person name="Stolte C."/>
            <person name="Sykes S."/>
            <person name="Walk T."/>
            <person name="White J."/>
            <person name="Yandava C."/>
            <person name="Haas B."/>
            <person name="Nusbaum C."/>
            <person name="Birren B."/>
        </authorList>
    </citation>
    <scope>NUCLEOTIDE SEQUENCE [LARGE SCALE GENOMIC DNA]</scope>
    <source>
        <strain evidence="3">R3-111a-1</strain>
    </source>
</reference>
<reference evidence="1" key="2">
    <citation type="submission" date="2010-07" db="EMBL/GenBank/DDBJ databases">
        <authorList>
            <consortium name="The Broad Institute Genome Sequencing Platform"/>
            <consortium name="Broad Institute Genome Sequencing Center for Infectious Disease"/>
            <person name="Ma L.-J."/>
            <person name="Dead R."/>
            <person name="Young S."/>
            <person name="Zeng Q."/>
            <person name="Koehrsen M."/>
            <person name="Alvarado L."/>
            <person name="Berlin A."/>
            <person name="Chapman S.B."/>
            <person name="Chen Z."/>
            <person name="Freedman E."/>
            <person name="Gellesch M."/>
            <person name="Goldberg J."/>
            <person name="Griggs A."/>
            <person name="Gujja S."/>
            <person name="Heilman E.R."/>
            <person name="Heiman D."/>
            <person name="Hepburn T."/>
            <person name="Howarth C."/>
            <person name="Jen D."/>
            <person name="Larson L."/>
            <person name="Mehta T."/>
            <person name="Neiman D."/>
            <person name="Pearson M."/>
            <person name="Roberts A."/>
            <person name="Saif S."/>
            <person name="Shea T."/>
            <person name="Shenoy N."/>
            <person name="Sisk P."/>
            <person name="Stolte C."/>
            <person name="Sykes S."/>
            <person name="Walk T."/>
            <person name="White J."/>
            <person name="Yandava C."/>
            <person name="Haas B."/>
            <person name="Nusbaum C."/>
            <person name="Birren B."/>
        </authorList>
    </citation>
    <scope>NUCLEOTIDE SEQUENCE</scope>
    <source>
        <strain evidence="1">R3-111a-1</strain>
    </source>
</reference>
<name>J3NTF3_GAET3</name>
<proteinExistence type="predicted"/>
<protein>
    <recommendedName>
        <fullName evidence="4">F-box domain-containing protein</fullName>
    </recommendedName>
</protein>
<evidence type="ECO:0000313" key="1">
    <source>
        <dbReference type="EMBL" id="EJT79468.1"/>
    </source>
</evidence>